<dbReference type="Proteomes" id="UP001163321">
    <property type="component" value="Chromosome 5"/>
</dbReference>
<proteinExistence type="predicted"/>
<dbReference type="EMBL" id="CM047584">
    <property type="protein sequence ID" value="KAI9911812.1"/>
    <property type="molecule type" value="Genomic_DNA"/>
</dbReference>
<reference evidence="1 2" key="1">
    <citation type="journal article" date="2022" name="bioRxiv">
        <title>The genome of the oomycete Peronosclerospora sorghi, a cosmopolitan pathogen of maize and sorghum, is inflated with dispersed pseudogenes.</title>
        <authorList>
            <person name="Fletcher K."/>
            <person name="Martin F."/>
            <person name="Isakeit T."/>
            <person name="Cavanaugh K."/>
            <person name="Magill C."/>
            <person name="Michelmore R."/>
        </authorList>
    </citation>
    <scope>NUCLEOTIDE SEQUENCE [LARGE SCALE GENOMIC DNA]</scope>
    <source>
        <strain evidence="1">P6</strain>
    </source>
</reference>
<organism evidence="1 2">
    <name type="scientific">Peronosclerospora sorghi</name>
    <dbReference type="NCBI Taxonomy" id="230839"/>
    <lineage>
        <taxon>Eukaryota</taxon>
        <taxon>Sar</taxon>
        <taxon>Stramenopiles</taxon>
        <taxon>Oomycota</taxon>
        <taxon>Peronosporomycetes</taxon>
        <taxon>Peronosporales</taxon>
        <taxon>Peronosporaceae</taxon>
        <taxon>Peronosclerospora</taxon>
    </lineage>
</organism>
<evidence type="ECO:0000313" key="1">
    <source>
        <dbReference type="EMBL" id="KAI9911812.1"/>
    </source>
</evidence>
<name>A0ACC0VZ77_9STRA</name>
<accession>A0ACC0VZ77</accession>
<comment type="caution">
    <text evidence="1">The sequence shown here is derived from an EMBL/GenBank/DDBJ whole genome shotgun (WGS) entry which is preliminary data.</text>
</comment>
<sequence>MAIETKFNAFKYAHLVNVSCIIEFPATRAVTPADHINQTLFAGVKPFKGVKIGKAVTFTKVKQQVSERIKQLAPHQTRSFESITKILKWFASTHIRNVACTAGNLVTASPISNLNPLLAAMNAFVEMQSSQGTRYCKVK</sequence>
<protein>
    <submittedName>
        <fullName evidence="1">Uncharacterized protein</fullName>
    </submittedName>
</protein>
<evidence type="ECO:0000313" key="2">
    <source>
        <dbReference type="Proteomes" id="UP001163321"/>
    </source>
</evidence>
<keyword evidence="2" id="KW-1185">Reference proteome</keyword>
<gene>
    <name evidence="1" type="ORF">PsorP6_009702</name>
</gene>